<organism evidence="11 12">
    <name type="scientific">Marchantia polymorpha subsp. ruderalis</name>
    <dbReference type="NCBI Taxonomy" id="1480154"/>
    <lineage>
        <taxon>Eukaryota</taxon>
        <taxon>Viridiplantae</taxon>
        <taxon>Streptophyta</taxon>
        <taxon>Embryophyta</taxon>
        <taxon>Marchantiophyta</taxon>
        <taxon>Marchantiopsida</taxon>
        <taxon>Marchantiidae</taxon>
        <taxon>Marchantiales</taxon>
        <taxon>Marchantiaceae</taxon>
        <taxon>Marchantia</taxon>
    </lineage>
</organism>
<dbReference type="InterPro" id="IPR055418">
    <property type="entry name" value="UFD1_N2"/>
</dbReference>
<dbReference type="Gene3D" id="2.40.40.50">
    <property type="entry name" value="Ubiquitin fusion degradation protein UFD1, N-terminal domain"/>
    <property type="match status" value="1"/>
</dbReference>
<reference evidence="11" key="1">
    <citation type="submission" date="2016-03" db="EMBL/GenBank/DDBJ databases">
        <title>Mechanisms controlling the formation of the plant cell surface in tip-growing cells are functionally conserved among land plants.</title>
        <authorList>
            <person name="Honkanen S."/>
            <person name="Jones V.A."/>
            <person name="Morieri G."/>
            <person name="Champion C."/>
            <person name="Hetherington A.J."/>
            <person name="Kelly S."/>
            <person name="Saint-Marcoux D."/>
            <person name="Proust H."/>
            <person name="Prescott H."/>
            <person name="Dolan L."/>
        </authorList>
    </citation>
    <scope>NUCLEOTIDE SEQUENCE [LARGE SCALE GENOMIC DNA]</scope>
    <source>
        <tissue evidence="11">Whole gametophyte</tissue>
    </source>
</reference>
<evidence type="ECO:0000259" key="10">
    <source>
        <dbReference type="PROSITE" id="PS50157"/>
    </source>
</evidence>
<evidence type="ECO:0000256" key="9">
    <source>
        <dbReference type="SAM" id="MobiDB-lite"/>
    </source>
</evidence>
<dbReference type="AlphaFoldDB" id="A0A176VLC6"/>
<keyword evidence="6" id="KW-0862">Zinc</keyword>
<keyword evidence="12" id="KW-1185">Reference proteome</keyword>
<name>A0A176VLC6_MARPO</name>
<keyword evidence="7" id="KW-0234">DNA repair</keyword>
<dbReference type="InterPro" id="IPR013083">
    <property type="entry name" value="Znf_RING/FYVE/PHD"/>
</dbReference>
<keyword evidence="5" id="KW-0833">Ubl conjugation pathway</keyword>
<dbReference type="Pfam" id="PF21366">
    <property type="entry name" value="TRAFD1-XIAF1_ZnF"/>
    <property type="match status" value="1"/>
</dbReference>
<dbReference type="GO" id="GO:0008270">
    <property type="term" value="F:zinc ion binding"/>
    <property type="evidence" value="ECO:0007669"/>
    <property type="project" value="UniProtKB-KW"/>
</dbReference>
<feature type="region of interest" description="Disordered" evidence="9">
    <location>
        <begin position="407"/>
        <end position="427"/>
    </location>
</feature>
<evidence type="ECO:0000256" key="4">
    <source>
        <dbReference type="ARBA" id="ARBA00022771"/>
    </source>
</evidence>
<keyword evidence="2" id="KW-0479">Metal-binding</keyword>
<evidence type="ECO:0000256" key="3">
    <source>
        <dbReference type="ARBA" id="ARBA00022763"/>
    </source>
</evidence>
<dbReference type="Gene3D" id="2.60.120.380">
    <property type="match status" value="1"/>
</dbReference>
<evidence type="ECO:0000256" key="1">
    <source>
        <dbReference type="ARBA" id="ARBA00006043"/>
    </source>
</evidence>
<dbReference type="SMART" id="SM00734">
    <property type="entry name" value="ZnF_Rad18"/>
    <property type="match status" value="2"/>
</dbReference>
<evidence type="ECO:0000256" key="2">
    <source>
        <dbReference type="ARBA" id="ARBA00022723"/>
    </source>
</evidence>
<proteinExistence type="inferred from homology"/>
<feature type="domain" description="C2H2-type" evidence="10">
    <location>
        <begin position="694"/>
        <end position="717"/>
    </location>
</feature>
<evidence type="ECO:0000256" key="6">
    <source>
        <dbReference type="ARBA" id="ARBA00022833"/>
    </source>
</evidence>
<dbReference type="EMBL" id="LVLJ01003460">
    <property type="protein sequence ID" value="OAE21367.1"/>
    <property type="molecule type" value="Genomic_DNA"/>
</dbReference>
<comment type="caution">
    <text evidence="11">The sequence shown here is derived from an EMBL/GenBank/DDBJ whole genome shotgun (WGS) entry which is preliminary data.</text>
</comment>
<dbReference type="GO" id="GO:0036503">
    <property type="term" value="P:ERAD pathway"/>
    <property type="evidence" value="ECO:0007669"/>
    <property type="project" value="TreeGrafter"/>
</dbReference>
<dbReference type="GO" id="GO:0034098">
    <property type="term" value="C:VCP-NPL4-UFD1 AAA ATPase complex"/>
    <property type="evidence" value="ECO:0007669"/>
    <property type="project" value="TreeGrafter"/>
</dbReference>
<dbReference type="PANTHER" id="PTHR12555">
    <property type="entry name" value="UBIQUITIN FUSION DEGRADATON PROTEIN 1"/>
    <property type="match status" value="1"/>
</dbReference>
<feature type="compositionally biased region" description="Basic and acidic residues" evidence="9">
    <location>
        <begin position="1"/>
        <end position="43"/>
    </location>
</feature>
<keyword evidence="3" id="KW-0227">DNA damage</keyword>
<dbReference type="Pfam" id="PF24842">
    <property type="entry name" value="UFD1_N2"/>
    <property type="match status" value="1"/>
</dbReference>
<protein>
    <recommendedName>
        <fullName evidence="10">C2H2-type domain-containing protein</fullName>
    </recommendedName>
</protein>
<dbReference type="Gene3D" id="3.30.40.10">
    <property type="entry name" value="Zinc/RING finger domain, C3HC4 (zinc finger)"/>
    <property type="match status" value="1"/>
</dbReference>
<dbReference type="Proteomes" id="UP000077202">
    <property type="component" value="Unassembled WGS sequence"/>
</dbReference>
<evidence type="ECO:0000256" key="7">
    <source>
        <dbReference type="ARBA" id="ARBA00023204"/>
    </source>
</evidence>
<dbReference type="Pfam" id="PF03152">
    <property type="entry name" value="UFD1_N1"/>
    <property type="match status" value="1"/>
</dbReference>
<dbReference type="SMART" id="SM00355">
    <property type="entry name" value="ZnF_C2H2"/>
    <property type="match status" value="3"/>
</dbReference>
<dbReference type="InterPro" id="IPR042299">
    <property type="entry name" value="Ufd1-like_Nn"/>
</dbReference>
<feature type="region of interest" description="Disordered" evidence="9">
    <location>
        <begin position="1"/>
        <end position="48"/>
    </location>
</feature>
<dbReference type="InterPro" id="IPR013087">
    <property type="entry name" value="Znf_C2H2_type"/>
</dbReference>
<dbReference type="Pfam" id="PF23580">
    <property type="entry name" value="Znf_XAF1_N"/>
    <property type="match status" value="1"/>
</dbReference>
<dbReference type="Gene3D" id="3.30.160.60">
    <property type="entry name" value="Classic Zinc Finger"/>
    <property type="match status" value="1"/>
</dbReference>
<evidence type="ECO:0000313" key="11">
    <source>
        <dbReference type="EMBL" id="OAE21367.1"/>
    </source>
</evidence>
<feature type="region of interest" description="Disordered" evidence="9">
    <location>
        <begin position="587"/>
        <end position="610"/>
    </location>
</feature>
<feature type="compositionally biased region" description="Polar residues" evidence="9">
    <location>
        <begin position="593"/>
        <end position="606"/>
    </location>
</feature>
<dbReference type="InterPro" id="IPR049439">
    <property type="entry name" value="TRAFD1-XIAF1_Znf"/>
</dbReference>
<gene>
    <name evidence="11" type="ORF">AXG93_891s1150</name>
</gene>
<evidence type="ECO:0000256" key="8">
    <source>
        <dbReference type="PROSITE-ProRule" id="PRU00042"/>
    </source>
</evidence>
<dbReference type="Gene3D" id="3.10.330.10">
    <property type="match status" value="1"/>
</dbReference>
<evidence type="ECO:0000256" key="5">
    <source>
        <dbReference type="ARBA" id="ARBA00022786"/>
    </source>
</evidence>
<dbReference type="PROSITE" id="PS50157">
    <property type="entry name" value="ZINC_FINGER_C2H2_2"/>
    <property type="match status" value="1"/>
</dbReference>
<dbReference type="PROSITE" id="PS00028">
    <property type="entry name" value="ZINC_FINGER_C2H2_1"/>
    <property type="match status" value="1"/>
</dbReference>
<keyword evidence="4 8" id="KW-0863">Zinc-finger</keyword>
<dbReference type="InterPro" id="IPR006642">
    <property type="entry name" value="Rad18_UBZ4"/>
</dbReference>
<dbReference type="InterPro" id="IPR055417">
    <property type="entry name" value="UFD1_N1"/>
</dbReference>
<dbReference type="GO" id="GO:0003677">
    <property type="term" value="F:DNA binding"/>
    <property type="evidence" value="ECO:0007669"/>
    <property type="project" value="InterPro"/>
</dbReference>
<evidence type="ECO:0000313" key="12">
    <source>
        <dbReference type="Proteomes" id="UP000077202"/>
    </source>
</evidence>
<dbReference type="InterPro" id="IPR004854">
    <property type="entry name" value="Ufd1-like"/>
</dbReference>
<dbReference type="GO" id="GO:0006281">
    <property type="term" value="P:DNA repair"/>
    <property type="evidence" value="ECO:0007669"/>
    <property type="project" value="UniProtKB-KW"/>
</dbReference>
<dbReference type="PANTHER" id="PTHR12555:SF27">
    <property type="entry name" value="UBIQUITIN FUSION DEGRADATION UFD1 FAMILY PROTEIN"/>
    <property type="match status" value="1"/>
</dbReference>
<accession>A0A176VLC6</accession>
<dbReference type="GO" id="GO:0006511">
    <property type="term" value="P:ubiquitin-dependent protein catabolic process"/>
    <property type="evidence" value="ECO:0007669"/>
    <property type="project" value="InterPro"/>
</dbReference>
<dbReference type="GO" id="GO:0031593">
    <property type="term" value="F:polyubiquitin modification-dependent protein binding"/>
    <property type="evidence" value="ECO:0007669"/>
    <property type="project" value="TreeGrafter"/>
</dbReference>
<sequence length="717" mass="78695">MDFELRAAKEKYEREQRDKKEKARQRLDREKKLKEEAAKRQEAIDAAQRTRRIEEAGATLDAQQRQEEVMWLGDGIVFDKDYLGIPVPGNGDKLKLPASAFSELSSQNALDKGPMFFKVSVASERATASSSSESNAYRTEDMEANHTHAGVLEFTANEGFVEIPPHVWQNVGLASGSSSGLAKVKVCYVRLPKGTYAKLRPENPDFIDVPNHKAVLETKLRHHASMSVGDLLTVQHAGVDYGLRVMDLKPSSSVSVLETDMEVDVVGSGDNNEDGSSAQSRLLPLELGKSQTGVVPEGEYRYYKFSVDKTNGKAISSGELSLLVHLSVETSGGAADADVYIGAHPLLFPTKHNHDWSSHDKGSKVIMMTSSGREVGEGTFSIGVYGFSGTTSYQVLVEVKQAVQAPPGQKLGTRGSVSSPSSSHQQGEDGFEKCENCAQLIPHRTFALHEAYCRRHNVICKHPNCGIVLRKTEMEKHVHCGKCGQALQRDELEKHTKVFHEPLKCGCGAVLEMEQMVDHRASVCPLRQITCRFCGDMVQAGAEAENVRDRYRGLTQHESSCGSRTTPCDTCRRAIMLKEMDLHKAAAHGGPSQIESSLLSDSTPLSGQIGKITEHAGSNVRVADSQPYTPSHIECPICSRKFDGHETWQLNEHINTVHLSSQEEAASGMQVESSVVEETVNRFPFSTTKRTLSVACPICGMAVHSERDLSSHIDMVH</sequence>
<comment type="similarity">
    <text evidence="1">Belongs to the UFD1 family.</text>
</comment>